<organism evidence="6 7">
    <name type="scientific">Pseudomonas cichorii</name>
    <dbReference type="NCBI Taxonomy" id="36746"/>
    <lineage>
        <taxon>Bacteria</taxon>
        <taxon>Pseudomonadati</taxon>
        <taxon>Pseudomonadota</taxon>
        <taxon>Gammaproteobacteria</taxon>
        <taxon>Pseudomonadales</taxon>
        <taxon>Pseudomonadaceae</taxon>
        <taxon>Pseudomonas</taxon>
    </lineage>
</organism>
<keyword evidence="2" id="KW-0479">Metal-binding</keyword>
<keyword evidence="4" id="KW-0411">Iron-sulfur</keyword>
<evidence type="ECO:0000259" key="5">
    <source>
        <dbReference type="PROSITE" id="PS51296"/>
    </source>
</evidence>
<accession>A0A3M4LFT0</accession>
<name>A0A3M4LFT0_PSECI</name>
<keyword evidence="3" id="KW-0408">Iron</keyword>
<dbReference type="GO" id="GO:0051537">
    <property type="term" value="F:2 iron, 2 sulfur cluster binding"/>
    <property type="evidence" value="ECO:0007669"/>
    <property type="project" value="UniProtKB-KW"/>
</dbReference>
<sequence length="120" mass="13649">MERRLCHRDELPDHLARGLLREGRHDRVFAIRRGAEVIVWLNDCPHNHRPLEYQRDQFLSADGQHIVCYAHSAHFDLRTGHCFAGPCVGRYLVPVPARIDGAGNIWIPDQLPAPSALNQA</sequence>
<dbReference type="Proteomes" id="UP000277236">
    <property type="component" value="Unassembled WGS sequence"/>
</dbReference>
<dbReference type="SUPFAM" id="SSF50022">
    <property type="entry name" value="ISP domain"/>
    <property type="match status" value="1"/>
</dbReference>
<evidence type="ECO:0000256" key="2">
    <source>
        <dbReference type="ARBA" id="ARBA00022723"/>
    </source>
</evidence>
<evidence type="ECO:0000256" key="4">
    <source>
        <dbReference type="ARBA" id="ARBA00023014"/>
    </source>
</evidence>
<dbReference type="PROSITE" id="PS51296">
    <property type="entry name" value="RIESKE"/>
    <property type="match status" value="1"/>
</dbReference>
<dbReference type="OrthoDB" id="9794779at2"/>
<dbReference type="RefSeq" id="WP_012723203.1">
    <property type="nucleotide sequence ID" value="NZ_RBRE01000094.1"/>
</dbReference>
<protein>
    <submittedName>
        <fullName evidence="6">Putative iron-sulfur cluster-binding protein</fullName>
    </submittedName>
</protein>
<dbReference type="InterPro" id="IPR017941">
    <property type="entry name" value="Rieske_2Fe-2S"/>
</dbReference>
<dbReference type="EMBL" id="RBRE01000094">
    <property type="protein sequence ID" value="RMQ40363.1"/>
    <property type="molecule type" value="Genomic_DNA"/>
</dbReference>
<dbReference type="GO" id="GO:0046872">
    <property type="term" value="F:metal ion binding"/>
    <property type="evidence" value="ECO:0007669"/>
    <property type="project" value="UniProtKB-KW"/>
</dbReference>
<dbReference type="CDD" id="cd03467">
    <property type="entry name" value="Rieske"/>
    <property type="match status" value="1"/>
</dbReference>
<keyword evidence="1" id="KW-0001">2Fe-2S</keyword>
<evidence type="ECO:0000313" key="7">
    <source>
        <dbReference type="Proteomes" id="UP000277236"/>
    </source>
</evidence>
<comment type="caution">
    <text evidence="6">The sequence shown here is derived from an EMBL/GenBank/DDBJ whole genome shotgun (WGS) entry which is preliminary data.</text>
</comment>
<evidence type="ECO:0000256" key="1">
    <source>
        <dbReference type="ARBA" id="ARBA00022714"/>
    </source>
</evidence>
<proteinExistence type="predicted"/>
<dbReference type="AlphaFoldDB" id="A0A3M4LFT0"/>
<dbReference type="Gene3D" id="2.102.10.10">
    <property type="entry name" value="Rieske [2Fe-2S] iron-sulphur domain"/>
    <property type="match status" value="1"/>
</dbReference>
<gene>
    <name evidence="6" type="ORF">ALQ04_03082</name>
</gene>
<reference evidence="6 7" key="1">
    <citation type="submission" date="2018-08" db="EMBL/GenBank/DDBJ databases">
        <title>Recombination of ecologically and evolutionarily significant loci maintains genetic cohesion in the Pseudomonas syringae species complex.</title>
        <authorList>
            <person name="Dillon M."/>
            <person name="Thakur S."/>
            <person name="Almeida R.N.D."/>
            <person name="Weir B.S."/>
            <person name="Guttman D.S."/>
        </authorList>
    </citation>
    <scope>NUCLEOTIDE SEQUENCE [LARGE SCALE GENOMIC DNA]</scope>
    <source>
        <strain evidence="6 7">ICMP 3353</strain>
    </source>
</reference>
<dbReference type="InterPro" id="IPR036922">
    <property type="entry name" value="Rieske_2Fe-2S_sf"/>
</dbReference>
<dbReference type="PANTHER" id="PTHR40261:SF1">
    <property type="entry name" value="RIESKE DOMAIN-CONTAINING PROTEIN"/>
    <property type="match status" value="1"/>
</dbReference>
<dbReference type="Pfam" id="PF00355">
    <property type="entry name" value="Rieske"/>
    <property type="match status" value="1"/>
</dbReference>
<evidence type="ECO:0000256" key="3">
    <source>
        <dbReference type="ARBA" id="ARBA00023004"/>
    </source>
</evidence>
<feature type="domain" description="Rieske" evidence="5">
    <location>
        <begin position="3"/>
        <end position="107"/>
    </location>
</feature>
<dbReference type="PANTHER" id="PTHR40261">
    <property type="match status" value="1"/>
</dbReference>
<evidence type="ECO:0000313" key="6">
    <source>
        <dbReference type="EMBL" id="RMQ40363.1"/>
    </source>
</evidence>